<feature type="region of interest" description="Disordered" evidence="1">
    <location>
        <begin position="105"/>
        <end position="232"/>
    </location>
</feature>
<reference evidence="2 3" key="1">
    <citation type="submission" date="2014-03" db="EMBL/GenBank/DDBJ databases">
        <title>Draft genome of the hookworm Oesophagostomum dentatum.</title>
        <authorList>
            <person name="Mitreva M."/>
        </authorList>
    </citation>
    <scope>NUCLEOTIDE SEQUENCE [LARGE SCALE GENOMIC DNA]</scope>
    <source>
        <strain evidence="2 3">OD-Hann</strain>
    </source>
</reference>
<feature type="compositionally biased region" description="Basic and acidic residues" evidence="1">
    <location>
        <begin position="166"/>
        <end position="177"/>
    </location>
</feature>
<feature type="compositionally biased region" description="Polar residues" evidence="1">
    <location>
        <begin position="135"/>
        <end position="150"/>
    </location>
</feature>
<organism evidence="2 3">
    <name type="scientific">Oesophagostomum dentatum</name>
    <name type="common">Nodular worm</name>
    <dbReference type="NCBI Taxonomy" id="61180"/>
    <lineage>
        <taxon>Eukaryota</taxon>
        <taxon>Metazoa</taxon>
        <taxon>Ecdysozoa</taxon>
        <taxon>Nematoda</taxon>
        <taxon>Chromadorea</taxon>
        <taxon>Rhabditida</taxon>
        <taxon>Rhabditina</taxon>
        <taxon>Rhabditomorpha</taxon>
        <taxon>Strongyloidea</taxon>
        <taxon>Strongylidae</taxon>
        <taxon>Oesophagostomum</taxon>
    </lineage>
</organism>
<evidence type="ECO:0000256" key="1">
    <source>
        <dbReference type="SAM" id="MobiDB-lite"/>
    </source>
</evidence>
<accession>A0A0B1S905</accession>
<dbReference type="AlphaFoldDB" id="A0A0B1S905"/>
<feature type="compositionally biased region" description="Basic and acidic residues" evidence="1">
    <location>
        <begin position="1"/>
        <end position="25"/>
    </location>
</feature>
<keyword evidence="3" id="KW-1185">Reference proteome</keyword>
<feature type="compositionally biased region" description="Polar residues" evidence="1">
    <location>
        <begin position="111"/>
        <end position="123"/>
    </location>
</feature>
<proteinExistence type="predicted"/>
<feature type="compositionally biased region" description="Low complexity" evidence="1">
    <location>
        <begin position="178"/>
        <end position="190"/>
    </location>
</feature>
<dbReference type="EMBL" id="KN585707">
    <property type="protein sequence ID" value="KHJ81773.1"/>
    <property type="molecule type" value="Genomic_DNA"/>
</dbReference>
<evidence type="ECO:0000313" key="3">
    <source>
        <dbReference type="Proteomes" id="UP000053660"/>
    </source>
</evidence>
<feature type="compositionally biased region" description="Low complexity" evidence="1">
    <location>
        <begin position="202"/>
        <end position="223"/>
    </location>
</feature>
<feature type="compositionally biased region" description="Pro residues" evidence="1">
    <location>
        <begin position="191"/>
        <end position="201"/>
    </location>
</feature>
<name>A0A0B1S905_OESDE</name>
<sequence length="267" mass="29171">MKHGDESPASYEAEHTPSKIAKDDPCETESSLIEGTDSMDIKQEAFEEEKNLIMVEGFRTSEEEKQKKETVDCDLFPREENLVSMDAISQKAESEEEKISSVIETAEIDDMNSSSVSSETSGIPQMELDCFEMGPSTNASDEAQECTSAEQIGGVQNEPMENGALKAEENHVQKKEPSSANGNQSNSSSPPDRPSSSPPEHPSSSSPLERPSSSASRSSTHESGAVEFNSELRCEHGGVNLDEFRQAVSPEEWKQLSSYFDASTTFL</sequence>
<feature type="non-terminal residue" evidence="2">
    <location>
        <position position="267"/>
    </location>
</feature>
<feature type="region of interest" description="Disordered" evidence="1">
    <location>
        <begin position="1"/>
        <end position="38"/>
    </location>
</feature>
<protein>
    <submittedName>
        <fullName evidence="2">Uncharacterized protein</fullName>
    </submittedName>
</protein>
<evidence type="ECO:0000313" key="2">
    <source>
        <dbReference type="EMBL" id="KHJ81773.1"/>
    </source>
</evidence>
<gene>
    <name evidence="2" type="ORF">OESDEN_18539</name>
</gene>
<dbReference type="Proteomes" id="UP000053660">
    <property type="component" value="Unassembled WGS sequence"/>
</dbReference>
<dbReference type="OrthoDB" id="5839119at2759"/>